<dbReference type="Proteomes" id="UP000486534">
    <property type="component" value="Unassembled WGS sequence"/>
</dbReference>
<dbReference type="InterPro" id="IPR010723">
    <property type="entry name" value="HemN_C"/>
</dbReference>
<evidence type="ECO:0000256" key="2">
    <source>
        <dbReference type="ARBA" id="ARBA00023002"/>
    </source>
</evidence>
<dbReference type="PANTHER" id="PTHR13932:SF6">
    <property type="entry name" value="OXYGEN-INDEPENDENT COPROPORPHYRINOGEN III OXIDASE"/>
    <property type="match status" value="1"/>
</dbReference>
<gene>
    <name evidence="5" type="ORF">GDH07_14750</name>
</gene>
<protein>
    <recommendedName>
        <fullName evidence="1">Oxygen-independent coproporphyrinogen III oxidase</fullName>
    </recommendedName>
    <alternativeName>
        <fullName evidence="3">Coproporphyrinogen III dehydrogenase</fullName>
    </alternativeName>
</protein>
<dbReference type="SUPFAM" id="SSF102114">
    <property type="entry name" value="Radical SAM enzymes"/>
    <property type="match status" value="1"/>
</dbReference>
<organism evidence="5 6">
    <name type="scientific">Pseudomonas piscis</name>
    <dbReference type="NCBI Taxonomy" id="2614538"/>
    <lineage>
        <taxon>Bacteria</taxon>
        <taxon>Pseudomonadati</taxon>
        <taxon>Pseudomonadota</taxon>
        <taxon>Gammaproteobacteria</taxon>
        <taxon>Pseudomonadales</taxon>
        <taxon>Pseudomonadaceae</taxon>
        <taxon>Pseudomonas</taxon>
    </lineage>
</organism>
<dbReference type="EMBL" id="WHUV01000002">
    <property type="protein sequence ID" value="MQA54573.1"/>
    <property type="molecule type" value="Genomic_DNA"/>
</dbReference>
<dbReference type="Gene3D" id="1.10.10.920">
    <property type="match status" value="1"/>
</dbReference>
<evidence type="ECO:0000256" key="3">
    <source>
        <dbReference type="ARBA" id="ARBA00030263"/>
    </source>
</evidence>
<sequence>MFDVIHSRRGRGVQRDQGGLEPRYHVEVGQFHAGVGSLDVLRALRASRSKPRPLALNLHLPGRLRIAGQPMAAYLDALSREIQLVACHLGNAQRVEQFHFAGGTPDPAHLQRLMELLRKRFNFLDHDSGDYGVEVDLPSTDWASMGLLRDQGFNHVSIGVPDDACACERAPAWRQDPAPIQSLLDAARTFGYRSVSVDLGYGHAWQTPDSFALKLDTLVELEPDRVQVFDYAQPPRRYAQAPRQAASTLGDKARMRRLCFERLPQAGYLHIGLGLFVRPDDDLAMAQERGALSRNYQGFTRHGYCDQIGLGLGAVSQFDALHAQNTEVLGDYLEQLQHNQLATWGGWRCEGGAQIRQQVMERLACDLELDVRAVEQRHGLVLRQFFPGAWRALEAMSSAGLVELSEDFISILPAGRLEVDAICQLFEHLAPAGPAAGSDWLDHDARP</sequence>
<dbReference type="AlphaFoldDB" id="A0A7X1PPI4"/>
<dbReference type="InterPro" id="IPR006638">
    <property type="entry name" value="Elp3/MiaA/NifB-like_rSAM"/>
</dbReference>
<dbReference type="SMART" id="SM00729">
    <property type="entry name" value="Elp3"/>
    <property type="match status" value="1"/>
</dbReference>
<dbReference type="RefSeq" id="WP_152898014.1">
    <property type="nucleotide sequence ID" value="NZ_WHUV01000002.1"/>
</dbReference>
<proteinExistence type="predicted"/>
<feature type="domain" description="Elp3/MiaA/NifB-like radical SAM core" evidence="4">
    <location>
        <begin position="53"/>
        <end position="260"/>
    </location>
</feature>
<evidence type="ECO:0000259" key="4">
    <source>
        <dbReference type="SMART" id="SM00729"/>
    </source>
</evidence>
<dbReference type="InterPro" id="IPR058240">
    <property type="entry name" value="rSAM_sf"/>
</dbReference>
<evidence type="ECO:0000313" key="5">
    <source>
        <dbReference type="EMBL" id="MQA54573.1"/>
    </source>
</evidence>
<evidence type="ECO:0000313" key="6">
    <source>
        <dbReference type="Proteomes" id="UP000486534"/>
    </source>
</evidence>
<name>A0A7X1PPI4_9PSED</name>
<dbReference type="PANTHER" id="PTHR13932">
    <property type="entry name" value="COPROPORPHYRINIGEN III OXIDASE"/>
    <property type="match status" value="1"/>
</dbReference>
<dbReference type="GO" id="GO:0005737">
    <property type="term" value="C:cytoplasm"/>
    <property type="evidence" value="ECO:0007669"/>
    <property type="project" value="TreeGrafter"/>
</dbReference>
<reference evidence="5 6" key="1">
    <citation type="submission" date="2019-10" db="EMBL/GenBank/DDBJ databases">
        <title>Pseudomonas dajingensis sp. nov., isolated from the profound head ulcers of farmed Murray cod (Maccullochella peelii peelii).</title>
        <authorList>
            <person name="Liu Y."/>
        </authorList>
    </citation>
    <scope>NUCLEOTIDE SEQUENCE [LARGE SCALE GENOMIC DNA]</scope>
    <source>
        <strain evidence="5 6">MC042</strain>
    </source>
</reference>
<keyword evidence="2" id="KW-0560">Oxidoreductase</keyword>
<dbReference type="InterPro" id="IPR034505">
    <property type="entry name" value="Coproporphyrinogen-III_oxidase"/>
</dbReference>
<dbReference type="GO" id="GO:0051989">
    <property type="term" value="F:coproporphyrinogen dehydrogenase activity"/>
    <property type="evidence" value="ECO:0007669"/>
    <property type="project" value="TreeGrafter"/>
</dbReference>
<dbReference type="GO" id="GO:0006782">
    <property type="term" value="P:protoporphyrinogen IX biosynthetic process"/>
    <property type="evidence" value="ECO:0007669"/>
    <property type="project" value="TreeGrafter"/>
</dbReference>
<dbReference type="GO" id="GO:0051539">
    <property type="term" value="F:4 iron, 4 sulfur cluster binding"/>
    <property type="evidence" value="ECO:0007669"/>
    <property type="project" value="TreeGrafter"/>
</dbReference>
<dbReference type="Pfam" id="PF06969">
    <property type="entry name" value="HemN_C"/>
    <property type="match status" value="1"/>
</dbReference>
<evidence type="ECO:0000256" key="1">
    <source>
        <dbReference type="ARBA" id="ARBA00020156"/>
    </source>
</evidence>
<accession>A0A7X1PPI4</accession>
<comment type="caution">
    <text evidence="5">The sequence shown here is derived from an EMBL/GenBank/DDBJ whole genome shotgun (WGS) entry which is preliminary data.</text>
</comment>